<accession>A0A8X6T006</accession>
<dbReference type="EMBL" id="BMAU01021344">
    <property type="protein sequence ID" value="GFY17436.1"/>
    <property type="molecule type" value="Genomic_DNA"/>
</dbReference>
<proteinExistence type="predicted"/>
<evidence type="ECO:0000313" key="1">
    <source>
        <dbReference type="EMBL" id="GFY17436.1"/>
    </source>
</evidence>
<gene>
    <name evidence="1" type="ORF">TNCV_658491</name>
</gene>
<reference evidence="1" key="1">
    <citation type="submission" date="2020-08" db="EMBL/GenBank/DDBJ databases">
        <title>Multicomponent nature underlies the extraordinary mechanical properties of spider dragline silk.</title>
        <authorList>
            <person name="Kono N."/>
            <person name="Nakamura H."/>
            <person name="Mori M."/>
            <person name="Yoshida Y."/>
            <person name="Ohtoshi R."/>
            <person name="Malay A.D."/>
            <person name="Moran D.A.P."/>
            <person name="Tomita M."/>
            <person name="Numata K."/>
            <person name="Arakawa K."/>
        </authorList>
    </citation>
    <scope>NUCLEOTIDE SEQUENCE</scope>
</reference>
<dbReference type="Proteomes" id="UP000887159">
    <property type="component" value="Unassembled WGS sequence"/>
</dbReference>
<evidence type="ECO:0000313" key="2">
    <source>
        <dbReference type="Proteomes" id="UP000887159"/>
    </source>
</evidence>
<name>A0A8X6T006_TRICX</name>
<protein>
    <submittedName>
        <fullName evidence="1">Uncharacterized protein</fullName>
    </submittedName>
</protein>
<organism evidence="1 2">
    <name type="scientific">Trichonephila clavipes</name>
    <name type="common">Golden silk orbweaver</name>
    <name type="synonym">Nephila clavipes</name>
    <dbReference type="NCBI Taxonomy" id="2585209"/>
    <lineage>
        <taxon>Eukaryota</taxon>
        <taxon>Metazoa</taxon>
        <taxon>Ecdysozoa</taxon>
        <taxon>Arthropoda</taxon>
        <taxon>Chelicerata</taxon>
        <taxon>Arachnida</taxon>
        <taxon>Araneae</taxon>
        <taxon>Araneomorphae</taxon>
        <taxon>Entelegynae</taxon>
        <taxon>Araneoidea</taxon>
        <taxon>Nephilidae</taxon>
        <taxon>Trichonephila</taxon>
    </lineage>
</organism>
<dbReference type="AlphaFoldDB" id="A0A8X6T006"/>
<comment type="caution">
    <text evidence="1">The sequence shown here is derived from an EMBL/GenBank/DDBJ whole genome shotgun (WGS) entry which is preliminary data.</text>
</comment>
<keyword evidence="2" id="KW-1185">Reference proteome</keyword>
<sequence length="87" mass="9639">METQWQRIVLPHHNSSVLSSGLGKVDSAFHPFRGLINSVPKLVWELNTGGFVSDYLIGTSAFAPQRPMVTYTEMVTVGLILHGLLHH</sequence>